<evidence type="ECO:0000256" key="7">
    <source>
        <dbReference type="ARBA" id="ARBA00023125"/>
    </source>
</evidence>
<evidence type="ECO:0000256" key="9">
    <source>
        <dbReference type="ARBA" id="ARBA00023242"/>
    </source>
</evidence>
<dbReference type="SMART" id="SM00868">
    <property type="entry name" value="zf-AD"/>
    <property type="match status" value="1"/>
</dbReference>
<dbReference type="InParanoid" id="A0A6I8TH22"/>
<dbReference type="OrthoDB" id="7760418at2759"/>
<evidence type="ECO:0000313" key="12">
    <source>
        <dbReference type="Proteomes" id="UP000008820"/>
    </source>
</evidence>
<dbReference type="InterPro" id="IPR013087">
    <property type="entry name" value="Znf_C2H2_type"/>
</dbReference>
<keyword evidence="8" id="KW-0804">Transcription</keyword>
<dbReference type="GO" id="GO:0008270">
    <property type="term" value="F:zinc ion binding"/>
    <property type="evidence" value="ECO:0007669"/>
    <property type="project" value="UniProtKB-UniRule"/>
</dbReference>
<evidence type="ECO:0000256" key="6">
    <source>
        <dbReference type="ARBA" id="ARBA00023015"/>
    </source>
</evidence>
<evidence type="ECO:0000256" key="10">
    <source>
        <dbReference type="SAM" id="MobiDB-lite"/>
    </source>
</evidence>
<evidence type="ECO:0000256" key="2">
    <source>
        <dbReference type="ARBA" id="ARBA00022723"/>
    </source>
</evidence>
<dbReference type="EnsemblMetazoa" id="AAEL008276-RD">
    <property type="protein sequence ID" value="AAEL008276-PD"/>
    <property type="gene ID" value="AAEL008276"/>
</dbReference>
<dbReference type="SUPFAM" id="SSF57716">
    <property type="entry name" value="Glucocorticoid receptor-like (DNA-binding domain)"/>
    <property type="match status" value="1"/>
</dbReference>
<feature type="compositionally biased region" description="Basic residues" evidence="10">
    <location>
        <begin position="446"/>
        <end position="459"/>
    </location>
</feature>
<dbReference type="InterPro" id="IPR036236">
    <property type="entry name" value="Znf_C2H2_sf"/>
</dbReference>
<accession>A0A6I8TH22</accession>
<organism evidence="11 12">
    <name type="scientific">Aedes aegypti</name>
    <name type="common">Yellowfever mosquito</name>
    <name type="synonym">Culex aegypti</name>
    <dbReference type="NCBI Taxonomy" id="7159"/>
    <lineage>
        <taxon>Eukaryota</taxon>
        <taxon>Metazoa</taxon>
        <taxon>Ecdysozoa</taxon>
        <taxon>Arthropoda</taxon>
        <taxon>Hexapoda</taxon>
        <taxon>Insecta</taxon>
        <taxon>Pterygota</taxon>
        <taxon>Neoptera</taxon>
        <taxon>Endopterygota</taxon>
        <taxon>Diptera</taxon>
        <taxon>Nematocera</taxon>
        <taxon>Culicoidea</taxon>
        <taxon>Culicidae</taxon>
        <taxon>Culicinae</taxon>
        <taxon>Aedini</taxon>
        <taxon>Aedes</taxon>
        <taxon>Stegomyia</taxon>
    </lineage>
</organism>
<keyword evidence="9" id="KW-0539">Nucleus</keyword>
<dbReference type="Gene3D" id="3.40.1800.20">
    <property type="match status" value="1"/>
</dbReference>
<evidence type="ECO:0000256" key="1">
    <source>
        <dbReference type="ARBA" id="ARBA00004123"/>
    </source>
</evidence>
<reference evidence="11" key="2">
    <citation type="submission" date="2020-05" db="UniProtKB">
        <authorList>
            <consortium name="EnsemblMetazoa"/>
        </authorList>
    </citation>
    <scope>IDENTIFICATION</scope>
    <source>
        <strain evidence="11">LVP_AGWG</strain>
    </source>
</reference>
<keyword evidence="6" id="KW-0805">Transcription regulation</keyword>
<dbReference type="AlphaFoldDB" id="A0A6I8TH22"/>
<dbReference type="SUPFAM" id="SSF57667">
    <property type="entry name" value="beta-beta-alpha zinc fingers"/>
    <property type="match status" value="3"/>
</dbReference>
<dbReference type="InterPro" id="IPR050331">
    <property type="entry name" value="Zinc_finger"/>
</dbReference>
<feature type="compositionally biased region" description="Polar residues" evidence="10">
    <location>
        <begin position="424"/>
        <end position="441"/>
    </location>
</feature>
<dbReference type="PANTHER" id="PTHR16515">
    <property type="entry name" value="PR DOMAIN ZINC FINGER PROTEIN"/>
    <property type="match status" value="1"/>
</dbReference>
<dbReference type="PANTHER" id="PTHR16515:SF49">
    <property type="entry name" value="GASTRULA ZINC FINGER PROTEIN XLCGF49.1-LIKE-RELATED"/>
    <property type="match status" value="1"/>
</dbReference>
<dbReference type="FunFam" id="3.30.160.60:FF:000624">
    <property type="entry name" value="zinc finger protein 697"/>
    <property type="match status" value="2"/>
</dbReference>
<dbReference type="PROSITE" id="PS00028">
    <property type="entry name" value="ZINC_FINGER_C2H2_1"/>
    <property type="match status" value="5"/>
</dbReference>
<dbReference type="Pfam" id="PF00096">
    <property type="entry name" value="zf-C2H2"/>
    <property type="match status" value="1"/>
</dbReference>
<dbReference type="PROSITE" id="PS50157">
    <property type="entry name" value="ZINC_FINGER_C2H2_2"/>
    <property type="match status" value="5"/>
</dbReference>
<keyword evidence="3" id="KW-0677">Repeat</keyword>
<evidence type="ECO:0000256" key="4">
    <source>
        <dbReference type="ARBA" id="ARBA00022771"/>
    </source>
</evidence>
<keyword evidence="5" id="KW-0862">Zinc</keyword>
<dbReference type="GO" id="GO:0003677">
    <property type="term" value="F:DNA binding"/>
    <property type="evidence" value="ECO:0007669"/>
    <property type="project" value="UniProtKB-KW"/>
</dbReference>
<dbReference type="FunFam" id="3.30.160.60:FF:000325">
    <property type="entry name" value="ZFP90 zinc finger protein"/>
    <property type="match status" value="1"/>
</dbReference>
<protein>
    <submittedName>
        <fullName evidence="11">Uncharacterized protein</fullName>
    </submittedName>
</protein>
<dbReference type="GO" id="GO:0005634">
    <property type="term" value="C:nucleus"/>
    <property type="evidence" value="ECO:0007669"/>
    <property type="project" value="UniProtKB-SubCell"/>
</dbReference>
<evidence type="ECO:0000313" key="11">
    <source>
        <dbReference type="EnsemblMetazoa" id="AAEL008276-PD"/>
    </source>
</evidence>
<evidence type="ECO:0000256" key="3">
    <source>
        <dbReference type="ARBA" id="ARBA00022737"/>
    </source>
</evidence>
<dbReference type="GO" id="GO:0010468">
    <property type="term" value="P:regulation of gene expression"/>
    <property type="evidence" value="ECO:0007669"/>
    <property type="project" value="TreeGrafter"/>
</dbReference>
<feature type="region of interest" description="Disordered" evidence="10">
    <location>
        <begin position="421"/>
        <end position="459"/>
    </location>
</feature>
<keyword evidence="12" id="KW-1185">Reference proteome</keyword>
<dbReference type="Pfam" id="PF13912">
    <property type="entry name" value="zf-C2H2_6"/>
    <property type="match status" value="2"/>
</dbReference>
<dbReference type="FunFam" id="3.30.160.60:FF:000012">
    <property type="entry name" value="RB-associated KRAB zinc finger protein-like"/>
    <property type="match status" value="1"/>
</dbReference>
<feature type="compositionally biased region" description="Basic and acidic residues" evidence="10">
    <location>
        <begin position="218"/>
        <end position="248"/>
    </location>
</feature>
<dbReference type="Pfam" id="PF07776">
    <property type="entry name" value="zf-AD"/>
    <property type="match status" value="1"/>
</dbReference>
<feature type="compositionally biased region" description="Polar residues" evidence="10">
    <location>
        <begin position="196"/>
        <end position="217"/>
    </location>
</feature>
<dbReference type="InterPro" id="IPR012934">
    <property type="entry name" value="Znf_AD"/>
</dbReference>
<keyword evidence="4" id="KW-0863">Zinc-finger</keyword>
<keyword evidence="2" id="KW-0479">Metal-binding</keyword>
<gene>
    <name evidence="11" type="primary">5570367</name>
</gene>
<dbReference type="SMART" id="SM00355">
    <property type="entry name" value="ZnF_C2H2"/>
    <property type="match status" value="6"/>
</dbReference>
<keyword evidence="7" id="KW-0238">DNA-binding</keyword>
<dbReference type="Gene3D" id="3.30.160.60">
    <property type="entry name" value="Classic Zinc Finger"/>
    <property type="match status" value="5"/>
</dbReference>
<feature type="region of interest" description="Disordered" evidence="10">
    <location>
        <begin position="185"/>
        <end position="257"/>
    </location>
</feature>
<proteinExistence type="predicted"/>
<evidence type="ECO:0000256" key="8">
    <source>
        <dbReference type="ARBA" id="ARBA00023163"/>
    </source>
</evidence>
<dbReference type="Proteomes" id="UP000008820">
    <property type="component" value="Chromosome 3"/>
</dbReference>
<sequence length="459" mass="51788">MSSDDLSKNVLCRLCLSDSSVSYPIFAEGSNLADKILECTSIKVEPVEGVPSNICEICKSKLVICSQFVKQCHDIDLQIREKYESFFKIHHDNLEATCDEIEIIDCVPGQDETLTDIELTECLANKSLEEFEIIDCIPYQEEVSIGIEQVGDIDSTSEVVYLEVIHQPNDDSILILKNPEEIEPIDSGRQIRKTDPCSSNTQLTDKQEIKNTQIPENSTKETSEPVVQKEHITQNVHKSIEASSDKSKKSSITGSSDGIKKYKKPCPICGVLQQNLKQHMNVHSGAKKHVCKFCNKAFSQKGNLTCHLNIHTGNKPHKCDQCDEAFGDPTALKMHKIKHSDEPKFQCDVCQATLKYRHSLQTHMRSHRNERRHACTYCEMAFVTSSSLKKHIRTHTGDRPYKCTDCPKTFICAGHLHAHKKTHSSTVAKNTENRNKATNRPTLPRCSRKTKKGHKTQNT</sequence>
<dbReference type="PROSITE" id="PS51915">
    <property type="entry name" value="ZAD"/>
    <property type="match status" value="1"/>
</dbReference>
<comment type="subcellular location">
    <subcellularLocation>
        <location evidence="1">Nucleus</location>
    </subcellularLocation>
</comment>
<evidence type="ECO:0000256" key="5">
    <source>
        <dbReference type="ARBA" id="ARBA00022833"/>
    </source>
</evidence>
<reference evidence="11 12" key="1">
    <citation type="submission" date="2017-06" db="EMBL/GenBank/DDBJ databases">
        <title>Aedes aegypti genome working group (AGWG) sequencing and assembly.</title>
        <authorList>
            <consortium name="Aedes aegypti Genome Working Group (AGWG)"/>
            <person name="Matthews B.J."/>
        </authorList>
    </citation>
    <scope>NUCLEOTIDE SEQUENCE [LARGE SCALE GENOMIC DNA]</scope>
    <source>
        <strain evidence="11 12">LVP_AGWG</strain>
    </source>
</reference>
<name>A0A6I8TH22_AEDAE</name>